<dbReference type="PANTHER" id="PTHR43390">
    <property type="entry name" value="SIGNAL PEPTIDASE I"/>
    <property type="match status" value="1"/>
</dbReference>
<comment type="catalytic activity">
    <reaction evidence="1 7">
        <text>Cleavage of hydrophobic, N-terminal signal or leader sequences from secreted and periplasmic proteins.</text>
        <dbReference type="EC" id="3.4.21.89"/>
    </reaction>
</comment>
<comment type="subcellular location">
    <subcellularLocation>
        <location evidence="2">Cell membrane</location>
        <topology evidence="2">Single-pass type II membrane protein</topology>
    </subcellularLocation>
    <subcellularLocation>
        <location evidence="7">Membrane</location>
        <topology evidence="7">Single-pass type II membrane protein</topology>
    </subcellularLocation>
</comment>
<feature type="active site" evidence="6">
    <location>
        <position position="58"/>
    </location>
</feature>
<dbReference type="GO" id="GO:0006465">
    <property type="term" value="P:signal peptide processing"/>
    <property type="evidence" value="ECO:0007669"/>
    <property type="project" value="InterPro"/>
</dbReference>
<gene>
    <name evidence="9" type="ORF">CLV30_115126</name>
</gene>
<name>A0A2P8DVE6_9ACTN</name>
<dbReference type="InterPro" id="IPR036286">
    <property type="entry name" value="LexA/Signal_pep-like_sf"/>
</dbReference>
<dbReference type="PANTHER" id="PTHR43390:SF1">
    <property type="entry name" value="CHLOROPLAST PROCESSING PEPTIDASE"/>
    <property type="match status" value="1"/>
</dbReference>
<dbReference type="InterPro" id="IPR019533">
    <property type="entry name" value="Peptidase_S26"/>
</dbReference>
<dbReference type="PROSITE" id="PS00761">
    <property type="entry name" value="SPASE_I_3"/>
    <property type="match status" value="1"/>
</dbReference>
<keyword evidence="7" id="KW-0472">Membrane</keyword>
<evidence type="ECO:0000256" key="2">
    <source>
        <dbReference type="ARBA" id="ARBA00004401"/>
    </source>
</evidence>
<dbReference type="AlphaFoldDB" id="A0A2P8DVE6"/>
<evidence type="ECO:0000256" key="6">
    <source>
        <dbReference type="PIRSR" id="PIRSR600223-1"/>
    </source>
</evidence>
<dbReference type="InterPro" id="IPR019758">
    <property type="entry name" value="Pept_S26A_signal_pept_1_CS"/>
</dbReference>
<evidence type="ECO:0000256" key="7">
    <source>
        <dbReference type="RuleBase" id="RU362042"/>
    </source>
</evidence>
<keyword evidence="7" id="KW-1133">Transmembrane helix</keyword>
<feature type="domain" description="Peptidase S26" evidence="8">
    <location>
        <begin position="29"/>
        <end position="216"/>
    </location>
</feature>
<sequence>MTEEDPPRDGADNDDHPTARRRWTALVKETAIVVVLSLFIATVVRIFLVQPFLIPSGSMEDTLLVGDRVLVSKISLTFGDINRGDVVVFEDPGQWLGPGADTGDEGVGAVVKDFFEFVGVLPNDSEEHLIKRVIGTGGDTVACCDDAGRITVNGEPINETGYLYPGDSPSLSKFEEKVPDDEVFVMGDHRSNSGDSRIHGTVPEDLVVGKAFAIAWPVSRWGSVSGGDAFDDVPAP</sequence>
<protein>
    <recommendedName>
        <fullName evidence="4 7">Signal peptidase I</fullName>
        <ecNumber evidence="4 7">3.4.21.89</ecNumber>
    </recommendedName>
</protein>
<reference evidence="9 10" key="1">
    <citation type="submission" date="2018-03" db="EMBL/GenBank/DDBJ databases">
        <title>Genomic Encyclopedia of Archaeal and Bacterial Type Strains, Phase II (KMG-II): from individual species to whole genera.</title>
        <authorList>
            <person name="Goeker M."/>
        </authorList>
    </citation>
    <scope>NUCLEOTIDE SEQUENCE [LARGE SCALE GENOMIC DNA]</scope>
    <source>
        <strain evidence="9 10">DSM 45211</strain>
    </source>
</reference>
<dbReference type="RefSeq" id="WP_165358515.1">
    <property type="nucleotide sequence ID" value="NZ_ML142900.1"/>
</dbReference>
<dbReference type="GO" id="GO:0009003">
    <property type="term" value="F:signal peptidase activity"/>
    <property type="evidence" value="ECO:0007669"/>
    <property type="project" value="UniProtKB-EC"/>
</dbReference>
<dbReference type="GO" id="GO:0005886">
    <property type="term" value="C:plasma membrane"/>
    <property type="evidence" value="ECO:0007669"/>
    <property type="project" value="UniProtKB-SubCell"/>
</dbReference>
<feature type="transmembrane region" description="Helical" evidence="7">
    <location>
        <begin position="30"/>
        <end position="48"/>
    </location>
</feature>
<dbReference type="CDD" id="cd06530">
    <property type="entry name" value="S26_SPase_I"/>
    <property type="match status" value="1"/>
</dbReference>
<evidence type="ECO:0000259" key="8">
    <source>
        <dbReference type="Pfam" id="PF10502"/>
    </source>
</evidence>
<dbReference type="SUPFAM" id="SSF51306">
    <property type="entry name" value="LexA/Signal peptidase"/>
    <property type="match status" value="1"/>
</dbReference>
<keyword evidence="7" id="KW-0645">Protease</keyword>
<evidence type="ECO:0000256" key="1">
    <source>
        <dbReference type="ARBA" id="ARBA00000677"/>
    </source>
</evidence>
<evidence type="ECO:0000256" key="5">
    <source>
        <dbReference type="ARBA" id="ARBA00022801"/>
    </source>
</evidence>
<keyword evidence="10" id="KW-1185">Reference proteome</keyword>
<dbReference type="EMBL" id="PYGE01000015">
    <property type="protein sequence ID" value="PSL01190.1"/>
    <property type="molecule type" value="Genomic_DNA"/>
</dbReference>
<proteinExistence type="inferred from homology"/>
<feature type="active site" evidence="6">
    <location>
        <position position="131"/>
    </location>
</feature>
<dbReference type="Proteomes" id="UP000243528">
    <property type="component" value="Unassembled WGS sequence"/>
</dbReference>
<comment type="similarity">
    <text evidence="3 7">Belongs to the peptidase S26 family.</text>
</comment>
<keyword evidence="7" id="KW-0812">Transmembrane</keyword>
<dbReference type="NCBIfam" id="TIGR02227">
    <property type="entry name" value="sigpep_I_bact"/>
    <property type="match status" value="1"/>
</dbReference>
<evidence type="ECO:0000313" key="9">
    <source>
        <dbReference type="EMBL" id="PSL01190.1"/>
    </source>
</evidence>
<evidence type="ECO:0000256" key="4">
    <source>
        <dbReference type="ARBA" id="ARBA00013208"/>
    </source>
</evidence>
<dbReference type="PRINTS" id="PR00727">
    <property type="entry name" value="LEADERPTASE"/>
</dbReference>
<comment type="caution">
    <text evidence="9">The sequence shown here is derived from an EMBL/GenBank/DDBJ whole genome shotgun (WGS) entry which is preliminary data.</text>
</comment>
<organism evidence="9 10">
    <name type="scientific">Haloactinopolyspora alba</name>
    <dbReference type="NCBI Taxonomy" id="648780"/>
    <lineage>
        <taxon>Bacteria</taxon>
        <taxon>Bacillati</taxon>
        <taxon>Actinomycetota</taxon>
        <taxon>Actinomycetes</taxon>
        <taxon>Jiangellales</taxon>
        <taxon>Jiangellaceae</taxon>
        <taxon>Haloactinopolyspora</taxon>
    </lineage>
</organism>
<dbReference type="EC" id="3.4.21.89" evidence="4 7"/>
<dbReference type="Pfam" id="PF10502">
    <property type="entry name" value="Peptidase_S26"/>
    <property type="match status" value="1"/>
</dbReference>
<dbReference type="InterPro" id="IPR000223">
    <property type="entry name" value="Pept_S26A_signal_pept_1"/>
</dbReference>
<accession>A0A2P8DVE6</accession>
<evidence type="ECO:0000256" key="3">
    <source>
        <dbReference type="ARBA" id="ARBA00009370"/>
    </source>
</evidence>
<dbReference type="Gene3D" id="2.10.109.10">
    <property type="entry name" value="Umud Fragment, subunit A"/>
    <property type="match status" value="1"/>
</dbReference>
<keyword evidence="5 7" id="KW-0378">Hydrolase</keyword>
<evidence type="ECO:0000313" key="10">
    <source>
        <dbReference type="Proteomes" id="UP000243528"/>
    </source>
</evidence>
<dbReference type="GO" id="GO:0004252">
    <property type="term" value="F:serine-type endopeptidase activity"/>
    <property type="evidence" value="ECO:0007669"/>
    <property type="project" value="InterPro"/>
</dbReference>